<proteinExistence type="predicted"/>
<gene>
    <name evidence="2" type="ORF">C8D97_105139</name>
</gene>
<accession>A0A316FSZ6</accession>
<keyword evidence="1" id="KW-0472">Membrane</keyword>
<feature type="transmembrane region" description="Helical" evidence="1">
    <location>
        <begin position="50"/>
        <end position="72"/>
    </location>
</feature>
<dbReference type="Proteomes" id="UP000245790">
    <property type="component" value="Unassembled WGS sequence"/>
</dbReference>
<comment type="caution">
    <text evidence="2">The sequence shown here is derived from an EMBL/GenBank/DDBJ whole genome shotgun (WGS) entry which is preliminary data.</text>
</comment>
<keyword evidence="3" id="KW-1185">Reference proteome</keyword>
<evidence type="ECO:0000313" key="2">
    <source>
        <dbReference type="EMBL" id="PWK51824.1"/>
    </source>
</evidence>
<evidence type="ECO:0000256" key="1">
    <source>
        <dbReference type="SAM" id="Phobius"/>
    </source>
</evidence>
<name>A0A316FSZ6_9GAMM</name>
<evidence type="ECO:0000313" key="3">
    <source>
        <dbReference type="Proteomes" id="UP000245790"/>
    </source>
</evidence>
<sequence length="125" mass="13796">MYFLIAGILAFLVAIIHSALGEHLVFRRMRNSTIIPTNGSTLLKERHVRILWASWHIVSIFGVALGVVLLQLSMEPTLEQLRSLVINAIAISMLLSSLLVFISTKARHPGWIGLLLISVATWLGG</sequence>
<organism evidence="2 3">
    <name type="scientific">Pleionea mediterranea</name>
    <dbReference type="NCBI Taxonomy" id="523701"/>
    <lineage>
        <taxon>Bacteria</taxon>
        <taxon>Pseudomonadati</taxon>
        <taxon>Pseudomonadota</taxon>
        <taxon>Gammaproteobacteria</taxon>
        <taxon>Oceanospirillales</taxon>
        <taxon>Pleioneaceae</taxon>
        <taxon>Pleionea</taxon>
    </lineage>
</organism>
<feature type="transmembrane region" description="Helical" evidence="1">
    <location>
        <begin position="84"/>
        <end position="102"/>
    </location>
</feature>
<feature type="transmembrane region" description="Helical" evidence="1">
    <location>
        <begin position="108"/>
        <end position="124"/>
    </location>
</feature>
<keyword evidence="1" id="KW-0812">Transmembrane</keyword>
<dbReference type="OrthoDB" id="1162797at2"/>
<keyword evidence="1" id="KW-1133">Transmembrane helix</keyword>
<protein>
    <submittedName>
        <fullName evidence="2">Uncharacterized protein</fullName>
    </submittedName>
</protein>
<dbReference type="AlphaFoldDB" id="A0A316FSZ6"/>
<reference evidence="2 3" key="1">
    <citation type="submission" date="2018-05" db="EMBL/GenBank/DDBJ databases">
        <title>Genomic Encyclopedia of Type Strains, Phase IV (KMG-IV): sequencing the most valuable type-strain genomes for metagenomic binning, comparative biology and taxonomic classification.</title>
        <authorList>
            <person name="Goeker M."/>
        </authorList>
    </citation>
    <scope>NUCLEOTIDE SEQUENCE [LARGE SCALE GENOMIC DNA]</scope>
    <source>
        <strain evidence="2 3">DSM 25350</strain>
    </source>
</reference>
<dbReference type="EMBL" id="QGGU01000005">
    <property type="protein sequence ID" value="PWK51824.1"/>
    <property type="molecule type" value="Genomic_DNA"/>
</dbReference>